<feature type="compositionally biased region" description="Low complexity" evidence="1">
    <location>
        <begin position="1"/>
        <end position="17"/>
    </location>
</feature>
<dbReference type="PANTHER" id="PTHR34394">
    <property type="entry name" value="SIMILAR TO RIKEN CDNA 2310022B05"/>
    <property type="match status" value="1"/>
</dbReference>
<feature type="compositionally biased region" description="Basic and acidic residues" evidence="1">
    <location>
        <begin position="217"/>
        <end position="236"/>
    </location>
</feature>
<dbReference type="PANTHER" id="PTHR34394:SF1">
    <property type="entry name" value="SIMILAR TO RIKEN CDNA 2310022B05"/>
    <property type="match status" value="1"/>
</dbReference>
<comment type="caution">
    <text evidence="3">The sequence shown here is derived from an EMBL/GenBank/DDBJ whole genome shotgun (WGS) entry which is preliminary data.</text>
</comment>
<dbReference type="Pfam" id="PF15797">
    <property type="entry name" value="DUF4706"/>
    <property type="match status" value="1"/>
</dbReference>
<protein>
    <recommendedName>
        <fullName evidence="2">DUF4706 domain-containing protein</fullName>
    </recommendedName>
</protein>
<gene>
    <name evidence="3" type="ORF">HJG63_001777</name>
</gene>
<evidence type="ECO:0000256" key="1">
    <source>
        <dbReference type="SAM" id="MobiDB-lite"/>
    </source>
</evidence>
<sequence length="313" mass="34058">MASMAAAIAASRSAVMSGNRPLDDRERKRFTYFSSLSPMARKIMQDKEKIREKYGPEWARLPPAQQDEIIDRCLVGPSAPAPRDPGGPDELARFPGLRGPTGQKVVRFGDEDITWQDEHSAPFSWETRSQMEFSVCSLSTQEPGGAASEPRQPCRASQGSKAAGPDAPGPAWKEEEAPFWKIRAAGPQAEFPSLTPSQIKSMEKGEKALPACYRQEPVPKDKEAKAERPGHLRQEPHVLPSASMEREGPRPVQACPGMVDEATASEPVGKPPAPEAGLEGEEDTDALFSDPGPPQVSSSNVILKTGFDFLDNW</sequence>
<feature type="region of interest" description="Disordered" evidence="1">
    <location>
        <begin position="1"/>
        <end position="22"/>
    </location>
</feature>
<dbReference type="OrthoDB" id="5984457at2759"/>
<dbReference type="AlphaFoldDB" id="A0A7J8B8T5"/>
<organism evidence="3 4">
    <name type="scientific">Rousettus aegyptiacus</name>
    <name type="common">Egyptian fruit bat</name>
    <name type="synonym">Pteropus aegyptiacus</name>
    <dbReference type="NCBI Taxonomy" id="9407"/>
    <lineage>
        <taxon>Eukaryota</taxon>
        <taxon>Metazoa</taxon>
        <taxon>Chordata</taxon>
        <taxon>Craniata</taxon>
        <taxon>Vertebrata</taxon>
        <taxon>Euteleostomi</taxon>
        <taxon>Mammalia</taxon>
        <taxon>Eutheria</taxon>
        <taxon>Laurasiatheria</taxon>
        <taxon>Chiroptera</taxon>
        <taxon>Yinpterochiroptera</taxon>
        <taxon>Pteropodoidea</taxon>
        <taxon>Pteropodidae</taxon>
        <taxon>Rousettinae</taxon>
        <taxon>Rousettus</taxon>
    </lineage>
</organism>
<keyword evidence="4" id="KW-1185">Reference proteome</keyword>
<evidence type="ECO:0000313" key="3">
    <source>
        <dbReference type="EMBL" id="KAF6395062.1"/>
    </source>
</evidence>
<feature type="region of interest" description="Disordered" evidence="1">
    <location>
        <begin position="136"/>
        <end position="302"/>
    </location>
</feature>
<feature type="domain" description="DUF4706" evidence="2">
    <location>
        <begin position="31"/>
        <end position="134"/>
    </location>
</feature>
<evidence type="ECO:0000313" key="4">
    <source>
        <dbReference type="Proteomes" id="UP000593571"/>
    </source>
</evidence>
<dbReference type="KEGG" id="ray:107520072"/>
<proteinExistence type="predicted"/>
<name>A0A7J8B8T5_ROUAE</name>
<dbReference type="Proteomes" id="UP000593571">
    <property type="component" value="Unassembled WGS sequence"/>
</dbReference>
<evidence type="ECO:0000259" key="2">
    <source>
        <dbReference type="Pfam" id="PF15797"/>
    </source>
</evidence>
<dbReference type="InterPro" id="IPR031600">
    <property type="entry name" value="DUF4706"/>
</dbReference>
<feature type="region of interest" description="Disordered" evidence="1">
    <location>
        <begin position="75"/>
        <end position="103"/>
    </location>
</feature>
<accession>A0A7J8B8T5</accession>
<dbReference type="EMBL" id="JACASE010000018">
    <property type="protein sequence ID" value="KAF6395062.1"/>
    <property type="molecule type" value="Genomic_DNA"/>
</dbReference>
<reference evidence="3 4" key="1">
    <citation type="journal article" date="2020" name="Nature">
        <title>Six reference-quality genomes reveal evolution of bat adaptations.</title>
        <authorList>
            <person name="Jebb D."/>
            <person name="Huang Z."/>
            <person name="Pippel M."/>
            <person name="Hughes G.M."/>
            <person name="Lavrichenko K."/>
            <person name="Devanna P."/>
            <person name="Winkler S."/>
            <person name="Jermiin L.S."/>
            <person name="Skirmuntt E.C."/>
            <person name="Katzourakis A."/>
            <person name="Burkitt-Gray L."/>
            <person name="Ray D.A."/>
            <person name="Sullivan K.A.M."/>
            <person name="Roscito J.G."/>
            <person name="Kirilenko B.M."/>
            <person name="Davalos L.M."/>
            <person name="Corthals A.P."/>
            <person name="Power M.L."/>
            <person name="Jones G."/>
            <person name="Ransome R.D."/>
            <person name="Dechmann D.K.N."/>
            <person name="Locatelli A.G."/>
            <person name="Puechmaille S.J."/>
            <person name="Fedrigo O."/>
            <person name="Jarvis E.D."/>
            <person name="Hiller M."/>
            <person name="Vernes S.C."/>
            <person name="Myers E.W."/>
            <person name="Teeling E.C."/>
        </authorList>
    </citation>
    <scope>NUCLEOTIDE SEQUENCE [LARGE SCALE GENOMIC DNA]</scope>
    <source>
        <strain evidence="3">MRouAeg1</strain>
        <tissue evidence="3">Muscle</tissue>
    </source>
</reference>